<dbReference type="Gene3D" id="3.80.10.10">
    <property type="entry name" value="Ribonuclease Inhibitor"/>
    <property type="match status" value="1"/>
</dbReference>
<evidence type="ECO:0000256" key="2">
    <source>
        <dbReference type="ARBA" id="ARBA00022737"/>
    </source>
</evidence>
<reference evidence="6 7" key="1">
    <citation type="submission" date="2016-11" db="EMBL/GenBank/DDBJ databases">
        <authorList>
            <person name="Varghese N."/>
            <person name="Submissions S."/>
        </authorList>
    </citation>
    <scope>NUCLEOTIDE SEQUENCE [LARGE SCALE GENOMIC DNA]</scope>
    <source>
        <strain evidence="6 7">DSM 28249</strain>
    </source>
</reference>
<dbReference type="PANTHER" id="PTHR46652:SF3">
    <property type="entry name" value="LEUCINE-RICH REPEAT-CONTAINING PROTEIN 9"/>
    <property type="match status" value="1"/>
</dbReference>
<dbReference type="PROSITE" id="PS51450">
    <property type="entry name" value="LRR"/>
    <property type="match status" value="4"/>
</dbReference>
<dbReference type="SMART" id="SM00369">
    <property type="entry name" value="LRR_TYP"/>
    <property type="match status" value="3"/>
</dbReference>
<feature type="region of interest" description="Disordered" evidence="3">
    <location>
        <begin position="193"/>
        <end position="221"/>
    </location>
</feature>
<dbReference type="InterPro" id="IPR003646">
    <property type="entry name" value="SH3-like_bac-type"/>
</dbReference>
<evidence type="ECO:0000313" key="6">
    <source>
        <dbReference type="EMBL" id="SHM47119.1"/>
    </source>
</evidence>
<dbReference type="RefSeq" id="WP_149780258.1">
    <property type="nucleotide sequence ID" value="NZ_FRCB01000008.1"/>
</dbReference>
<evidence type="ECO:0000256" key="3">
    <source>
        <dbReference type="SAM" id="MobiDB-lite"/>
    </source>
</evidence>
<organism evidence="6 7">
    <name type="scientific">Roseovarius litoreus</name>
    <dbReference type="NCBI Taxonomy" id="1155722"/>
    <lineage>
        <taxon>Bacteria</taxon>
        <taxon>Pseudomonadati</taxon>
        <taxon>Pseudomonadota</taxon>
        <taxon>Alphaproteobacteria</taxon>
        <taxon>Rhodobacterales</taxon>
        <taxon>Roseobacteraceae</taxon>
        <taxon>Roseovarius</taxon>
    </lineage>
</organism>
<dbReference type="InterPro" id="IPR025875">
    <property type="entry name" value="Leu-rich_rpt_4"/>
</dbReference>
<proteinExistence type="predicted"/>
<dbReference type="EMBL" id="FRCB01000008">
    <property type="protein sequence ID" value="SHM47119.1"/>
    <property type="molecule type" value="Genomic_DNA"/>
</dbReference>
<protein>
    <submittedName>
        <fullName evidence="6">Leucine Rich repeat-containing protein</fullName>
    </submittedName>
</protein>
<evidence type="ECO:0000256" key="4">
    <source>
        <dbReference type="SAM" id="SignalP"/>
    </source>
</evidence>
<evidence type="ECO:0000313" key="7">
    <source>
        <dbReference type="Proteomes" id="UP000322545"/>
    </source>
</evidence>
<dbReference type="InterPro" id="IPR032675">
    <property type="entry name" value="LRR_dom_sf"/>
</dbReference>
<dbReference type="InterPro" id="IPR001611">
    <property type="entry name" value="Leu-rich_rpt"/>
</dbReference>
<sequence length="690" mass="76476">MPNKVVCCLFSLVVMCLVALALPTTPALAQQVNDIAKVNSSDGELNMRTGPSTKDRILHVLKNGDSVRVLRISGNWARVRHATKGEGWVYMPLLSVPDNPADVRFKAADRAFVCNPKSDVTNVRNGPGAQDFRVIDSLKNGVRVAVNRVVTNKDGYIYYEVSYVPAGQTRQRSGYIYHNALRDRCNGVSIANQTAKPSQTAPKPSKTTPKPSKTTSKPALPDSVLALKGGKCMITVAARQTPGEVLSFFKAMDGWSESFRSGRQAILMRNGWYTITIGTIDQREFDARVKSDLIRNVRGMPRDIYCSTLTQSVGFFDKERLEKEHAASLAGTKNLRGDPLPPLKPEHRFELNAKGEEIVREAYEAFADLWTSKHKKDLGKGNYELWETTVSMPHKRPKGLEWCQFRIDVKTEMVVNNYVSRSTTSSYFGNAVDLGQEIEGWDEESRKKQQEMVTYVLNDLILKTTQLKDKRTQARDGYTIAGCKGAGTTGFKSLFNQARCEQPRFKSSNDDMIQKRYKAMGKYYMSCANQVMIQNLMADTRERRAKEIEAQLIKDNPLAKEALRAAFEKQRGEALMIKDAGLTDISGLEKMSHLKNLNLQGNRITDISILGGFKDLSFLNLSGNGIAAVDALAGLTKLTSLNLSDNAITDVSALAKLTGLKGLNLRGNPIADLAPIQHLIDDPGVQVLLD</sequence>
<keyword evidence="7" id="KW-1185">Reference proteome</keyword>
<dbReference type="Pfam" id="PF08239">
    <property type="entry name" value="SH3_3"/>
    <property type="match status" value="1"/>
</dbReference>
<dbReference type="Gene3D" id="2.30.30.40">
    <property type="entry name" value="SH3 Domains"/>
    <property type="match status" value="1"/>
</dbReference>
<gene>
    <name evidence="6" type="ORF">SAMN05443432_10816</name>
</gene>
<dbReference type="PANTHER" id="PTHR46652">
    <property type="entry name" value="LEUCINE-RICH REPEAT AND IQ DOMAIN-CONTAINING PROTEIN 1-RELATED"/>
    <property type="match status" value="1"/>
</dbReference>
<dbReference type="Proteomes" id="UP000322545">
    <property type="component" value="Unassembled WGS sequence"/>
</dbReference>
<accession>A0A1M7J267</accession>
<feature type="domain" description="SH3b" evidence="5">
    <location>
        <begin position="35"/>
        <end position="97"/>
    </location>
</feature>
<name>A0A1M7J267_9RHOB</name>
<dbReference type="Pfam" id="PF12799">
    <property type="entry name" value="LRR_4"/>
    <property type="match status" value="2"/>
</dbReference>
<feature type="chain" id="PRO_5012680858" evidence="4">
    <location>
        <begin position="30"/>
        <end position="690"/>
    </location>
</feature>
<feature type="domain" description="SH3b" evidence="5">
    <location>
        <begin position="108"/>
        <end position="180"/>
    </location>
</feature>
<evidence type="ECO:0000259" key="5">
    <source>
        <dbReference type="SMART" id="SM00287"/>
    </source>
</evidence>
<keyword evidence="2" id="KW-0677">Repeat</keyword>
<feature type="compositionally biased region" description="Low complexity" evidence="3">
    <location>
        <begin position="195"/>
        <end position="219"/>
    </location>
</feature>
<dbReference type="InterPro" id="IPR050836">
    <property type="entry name" value="SDS22/Internalin_LRR"/>
</dbReference>
<dbReference type="InterPro" id="IPR003591">
    <property type="entry name" value="Leu-rich_rpt_typical-subtyp"/>
</dbReference>
<dbReference type="SUPFAM" id="SSF52075">
    <property type="entry name" value="Outer arm dynein light chain 1"/>
    <property type="match status" value="1"/>
</dbReference>
<keyword evidence="1" id="KW-0433">Leucine-rich repeat</keyword>
<evidence type="ECO:0000256" key="1">
    <source>
        <dbReference type="ARBA" id="ARBA00022614"/>
    </source>
</evidence>
<dbReference type="SMART" id="SM00287">
    <property type="entry name" value="SH3b"/>
    <property type="match status" value="2"/>
</dbReference>
<feature type="signal peptide" evidence="4">
    <location>
        <begin position="1"/>
        <end position="29"/>
    </location>
</feature>
<keyword evidence="4" id="KW-0732">Signal</keyword>
<dbReference type="AlphaFoldDB" id="A0A1M7J267"/>